<evidence type="ECO:0000256" key="1">
    <source>
        <dbReference type="ARBA" id="ARBA00004162"/>
    </source>
</evidence>
<dbReference type="Pfam" id="PF13677">
    <property type="entry name" value="MotB_plug"/>
    <property type="match status" value="1"/>
</dbReference>
<name>A0ABS2NL58_9FIRM</name>
<dbReference type="Pfam" id="PF00691">
    <property type="entry name" value="OmpA"/>
    <property type="match status" value="1"/>
</dbReference>
<comment type="similarity">
    <text evidence="2">Belongs to the MotB family.</text>
</comment>
<accession>A0ABS2NL58</accession>
<keyword evidence="10" id="KW-1185">Reference proteome</keyword>
<comment type="subcellular location">
    <subcellularLocation>
        <location evidence="1">Cell membrane</location>
        <topology evidence="1">Single-pass membrane protein</topology>
    </subcellularLocation>
</comment>
<dbReference type="CDD" id="cd07185">
    <property type="entry name" value="OmpA_C-like"/>
    <property type="match status" value="1"/>
</dbReference>
<dbReference type="PANTHER" id="PTHR30329">
    <property type="entry name" value="STATOR ELEMENT OF FLAGELLAR MOTOR COMPLEX"/>
    <property type="match status" value="1"/>
</dbReference>
<evidence type="ECO:0000313" key="9">
    <source>
        <dbReference type="EMBL" id="MBM7613666.1"/>
    </source>
</evidence>
<evidence type="ECO:0000256" key="6">
    <source>
        <dbReference type="ARBA" id="ARBA00023136"/>
    </source>
</evidence>
<evidence type="ECO:0000256" key="7">
    <source>
        <dbReference type="PROSITE-ProRule" id="PRU00473"/>
    </source>
</evidence>
<gene>
    <name evidence="9" type="ORF">JOC73_000174</name>
</gene>
<dbReference type="Gene3D" id="3.30.1330.60">
    <property type="entry name" value="OmpA-like domain"/>
    <property type="match status" value="1"/>
</dbReference>
<dbReference type="SUPFAM" id="SSF103088">
    <property type="entry name" value="OmpA-like"/>
    <property type="match status" value="1"/>
</dbReference>
<evidence type="ECO:0000259" key="8">
    <source>
        <dbReference type="PROSITE" id="PS51123"/>
    </source>
</evidence>
<protein>
    <submittedName>
        <fullName evidence="9">Chemotaxis protein MotB</fullName>
    </submittedName>
</protein>
<keyword evidence="5" id="KW-1133">Transmembrane helix</keyword>
<dbReference type="PANTHER" id="PTHR30329:SF21">
    <property type="entry name" value="LIPOPROTEIN YIAD-RELATED"/>
    <property type="match status" value="1"/>
</dbReference>
<dbReference type="InterPro" id="IPR036737">
    <property type="entry name" value="OmpA-like_sf"/>
</dbReference>
<evidence type="ECO:0000256" key="5">
    <source>
        <dbReference type="ARBA" id="ARBA00022989"/>
    </source>
</evidence>
<dbReference type="PROSITE" id="PS51123">
    <property type="entry name" value="OMPA_2"/>
    <property type="match status" value="1"/>
</dbReference>
<dbReference type="Proteomes" id="UP001314796">
    <property type="component" value="Unassembled WGS sequence"/>
</dbReference>
<keyword evidence="4" id="KW-0812">Transmembrane</keyword>
<dbReference type="EMBL" id="JAFBEE010000001">
    <property type="protein sequence ID" value="MBM7613666.1"/>
    <property type="molecule type" value="Genomic_DNA"/>
</dbReference>
<organism evidence="9 10">
    <name type="scientific">Alkaliphilus hydrothermalis</name>
    <dbReference type="NCBI Taxonomy" id="1482730"/>
    <lineage>
        <taxon>Bacteria</taxon>
        <taxon>Bacillati</taxon>
        <taxon>Bacillota</taxon>
        <taxon>Clostridia</taxon>
        <taxon>Peptostreptococcales</taxon>
        <taxon>Natronincolaceae</taxon>
        <taxon>Alkaliphilus</taxon>
    </lineage>
</organism>
<dbReference type="InterPro" id="IPR006665">
    <property type="entry name" value="OmpA-like"/>
</dbReference>
<dbReference type="InterPro" id="IPR050330">
    <property type="entry name" value="Bact_OuterMem_StrucFunc"/>
</dbReference>
<dbReference type="RefSeq" id="WP_204399950.1">
    <property type="nucleotide sequence ID" value="NZ_JAFBEE010000001.1"/>
</dbReference>
<reference evidence="9 10" key="1">
    <citation type="submission" date="2021-01" db="EMBL/GenBank/DDBJ databases">
        <title>Genomic Encyclopedia of Type Strains, Phase IV (KMG-IV): sequencing the most valuable type-strain genomes for metagenomic binning, comparative biology and taxonomic classification.</title>
        <authorList>
            <person name="Goeker M."/>
        </authorList>
    </citation>
    <scope>NUCLEOTIDE SEQUENCE [LARGE SCALE GENOMIC DNA]</scope>
    <source>
        <strain evidence="9 10">DSM 25890</strain>
    </source>
</reference>
<evidence type="ECO:0000256" key="2">
    <source>
        <dbReference type="ARBA" id="ARBA00008914"/>
    </source>
</evidence>
<sequence>MARKKREESPPAGAPLWMTTYGDMVTLLLCFFVLLFSFSEIDVQKFEAIISSFNGSIGILDSGKTVEPSPNISEAMKEDQITNQLEEWEDFKKLQELIEQYLADKGLNTDVLVSLETRGLVLRFQDNVLFDSGKADLKDTSKEILIYLAEFLAAEEFKGKHIRIEGHTDTDPLRPNSKFETNWELSVSRAANVVRYLIEEIELEPARFSASGYGEYHPVTTNDTMENKAKNRRVDIVILRSEDEISLP</sequence>
<evidence type="ECO:0000256" key="4">
    <source>
        <dbReference type="ARBA" id="ARBA00022692"/>
    </source>
</evidence>
<feature type="domain" description="OmpA-like" evidence="8">
    <location>
        <begin position="117"/>
        <end position="242"/>
    </location>
</feature>
<dbReference type="InterPro" id="IPR025713">
    <property type="entry name" value="MotB-like_N_dom"/>
</dbReference>
<evidence type="ECO:0000256" key="3">
    <source>
        <dbReference type="ARBA" id="ARBA00022475"/>
    </source>
</evidence>
<comment type="caution">
    <text evidence="9">The sequence shown here is derived from an EMBL/GenBank/DDBJ whole genome shotgun (WGS) entry which is preliminary data.</text>
</comment>
<proteinExistence type="inferred from homology"/>
<evidence type="ECO:0000313" key="10">
    <source>
        <dbReference type="Proteomes" id="UP001314796"/>
    </source>
</evidence>
<keyword evidence="3" id="KW-1003">Cell membrane</keyword>
<keyword evidence="6 7" id="KW-0472">Membrane</keyword>